<feature type="non-terminal residue" evidence="2">
    <location>
        <position position="1"/>
    </location>
</feature>
<dbReference type="GO" id="GO:0006629">
    <property type="term" value="P:lipid metabolic process"/>
    <property type="evidence" value="ECO:0007669"/>
    <property type="project" value="InterPro"/>
</dbReference>
<dbReference type="OrthoDB" id="9974421at2759"/>
<dbReference type="InterPro" id="IPR029058">
    <property type="entry name" value="AB_hydrolase_fold"/>
</dbReference>
<dbReference type="Pfam" id="PF04083">
    <property type="entry name" value="Abhydro_lipase"/>
    <property type="match status" value="2"/>
</dbReference>
<name>V8N941_OPHHA</name>
<dbReference type="SUPFAM" id="SSF53474">
    <property type="entry name" value="alpha/beta-Hydrolases"/>
    <property type="match status" value="2"/>
</dbReference>
<dbReference type="PANTHER" id="PTHR11005">
    <property type="entry name" value="LYSOSOMAL ACID LIPASE-RELATED"/>
    <property type="match status" value="1"/>
</dbReference>
<comment type="caution">
    <text evidence="2">The sequence shown here is derived from an EMBL/GenBank/DDBJ whole genome shotgun (WGS) entry which is preliminary data.</text>
</comment>
<protein>
    <submittedName>
        <fullName evidence="2">Lipase member M</fullName>
    </submittedName>
</protein>
<feature type="domain" description="Partial AB-hydrolase lipase" evidence="1">
    <location>
        <begin position="152"/>
        <end position="205"/>
    </location>
</feature>
<accession>V8N941</accession>
<organism evidence="2 3">
    <name type="scientific">Ophiophagus hannah</name>
    <name type="common">King cobra</name>
    <name type="synonym">Naja hannah</name>
    <dbReference type="NCBI Taxonomy" id="8665"/>
    <lineage>
        <taxon>Eukaryota</taxon>
        <taxon>Metazoa</taxon>
        <taxon>Chordata</taxon>
        <taxon>Craniata</taxon>
        <taxon>Vertebrata</taxon>
        <taxon>Euteleostomi</taxon>
        <taxon>Lepidosauria</taxon>
        <taxon>Squamata</taxon>
        <taxon>Bifurcata</taxon>
        <taxon>Unidentata</taxon>
        <taxon>Episquamata</taxon>
        <taxon>Toxicofera</taxon>
        <taxon>Serpentes</taxon>
        <taxon>Colubroidea</taxon>
        <taxon>Elapidae</taxon>
        <taxon>Elapinae</taxon>
        <taxon>Ophiophagus</taxon>
    </lineage>
</organism>
<keyword evidence="3" id="KW-1185">Reference proteome</keyword>
<evidence type="ECO:0000313" key="2">
    <source>
        <dbReference type="EMBL" id="ETE58067.1"/>
    </source>
</evidence>
<feature type="domain" description="Partial AB-hydrolase lipase" evidence="1">
    <location>
        <begin position="111"/>
        <end position="146"/>
    </location>
</feature>
<sequence>AIESGKLQAYDHGRLGNKFHYRQDSPPEYNISAMTVPTAIWNGGNDWLSDPDDVHQLIPQIQSLISHKFIPQWNHLDFMYGIDAPDNLCFTMWMLIAMTATQGNLSSEESERISYWGYCCEEYEILTEDGYYLNMNRIPGGKKKKEKQILRSERIRYWGYCCEEYEILTEDGYYLNMNRIPGGNKSAVLLMHGLVMDGSVWISNLPHQSLGFILADAGYDVWIGNSRGNSWSRRHKHLSVNETEFWNFSAMTEFILQKTGQQKIFYAGHAVGSLIVHIRAEGIWPAELKQENSSDPTM</sequence>
<dbReference type="EMBL" id="AZIM01007270">
    <property type="protein sequence ID" value="ETE58067.1"/>
    <property type="molecule type" value="Genomic_DNA"/>
</dbReference>
<proteinExistence type="predicted"/>
<dbReference type="InterPro" id="IPR006693">
    <property type="entry name" value="AB_hydrolase_lipase"/>
</dbReference>
<evidence type="ECO:0000313" key="3">
    <source>
        <dbReference type="Proteomes" id="UP000018936"/>
    </source>
</evidence>
<evidence type="ECO:0000259" key="1">
    <source>
        <dbReference type="Pfam" id="PF04083"/>
    </source>
</evidence>
<dbReference type="Proteomes" id="UP000018936">
    <property type="component" value="Unassembled WGS sequence"/>
</dbReference>
<dbReference type="AlphaFoldDB" id="V8N941"/>
<gene>
    <name evidence="2" type="primary">LIPM</name>
    <name evidence="2" type="ORF">L345_16213</name>
</gene>
<dbReference type="Gene3D" id="3.40.50.1820">
    <property type="entry name" value="alpha/beta hydrolase"/>
    <property type="match status" value="3"/>
</dbReference>
<reference evidence="2 3" key="1">
    <citation type="journal article" date="2013" name="Proc. Natl. Acad. Sci. U.S.A.">
        <title>The king cobra genome reveals dynamic gene evolution and adaptation in the snake venom system.</title>
        <authorList>
            <person name="Vonk F.J."/>
            <person name="Casewell N.R."/>
            <person name="Henkel C.V."/>
            <person name="Heimberg A.M."/>
            <person name="Jansen H.J."/>
            <person name="McCleary R.J."/>
            <person name="Kerkkamp H.M."/>
            <person name="Vos R.A."/>
            <person name="Guerreiro I."/>
            <person name="Calvete J.J."/>
            <person name="Wuster W."/>
            <person name="Woods A.E."/>
            <person name="Logan J.M."/>
            <person name="Harrison R.A."/>
            <person name="Castoe T.A."/>
            <person name="de Koning A.P."/>
            <person name="Pollock D.D."/>
            <person name="Yandell M."/>
            <person name="Calderon D."/>
            <person name="Renjifo C."/>
            <person name="Currier R.B."/>
            <person name="Salgado D."/>
            <person name="Pla D."/>
            <person name="Sanz L."/>
            <person name="Hyder A.S."/>
            <person name="Ribeiro J.M."/>
            <person name="Arntzen J.W."/>
            <person name="van den Thillart G.E."/>
            <person name="Boetzer M."/>
            <person name="Pirovano W."/>
            <person name="Dirks R.P."/>
            <person name="Spaink H.P."/>
            <person name="Duboule D."/>
            <person name="McGlinn E."/>
            <person name="Kini R.M."/>
            <person name="Richardson M.K."/>
        </authorList>
    </citation>
    <scope>NUCLEOTIDE SEQUENCE</scope>
    <source>
        <tissue evidence="2">Blood</tissue>
    </source>
</reference>